<name>A0A540NGF9_MALBA</name>
<sequence>MADNVFGEPITNATLEGMREYACRRGQIERIDRARVAMNMKNAAGKDVKARTHAEKLKAESGAGIATLCLVYNATGSTLEYVGQKDWIGLMGKSPYPPLIANGQWAAFLHVRDPKIQWGSSAAVVYRGKNAGGTNCDWMLSWANPKDRVTWDNRVYTEVRKINHFNNGATWGEVNNRLCATRSRFYHKDTWNGCVSMISTGSGIFPIVEGILTLENV</sequence>
<keyword evidence="2" id="KW-1185">Reference proteome</keyword>
<dbReference type="Pfam" id="PF21230">
    <property type="entry name" value="Nakanori"/>
    <property type="match status" value="1"/>
</dbReference>
<dbReference type="AlphaFoldDB" id="A0A540NGF9"/>
<protein>
    <recommendedName>
        <fullName evidence="3">23 kDa jasmonate-induced protein-like</fullName>
    </recommendedName>
</protein>
<accession>A0A540NGF9</accession>
<dbReference type="PANTHER" id="PTHR36482:SF5">
    <property type="entry name" value="23 KDA JASMONATE-INDUCED PROTEIN-LIKE"/>
    <property type="match status" value="1"/>
</dbReference>
<dbReference type="InterPro" id="IPR053085">
    <property type="entry name" value="Jasmonate-induced_protein"/>
</dbReference>
<gene>
    <name evidence="1" type="ORF">C1H46_004660</name>
</gene>
<organism evidence="1 2">
    <name type="scientific">Malus baccata</name>
    <name type="common">Siberian crab apple</name>
    <name type="synonym">Pyrus baccata</name>
    <dbReference type="NCBI Taxonomy" id="106549"/>
    <lineage>
        <taxon>Eukaryota</taxon>
        <taxon>Viridiplantae</taxon>
        <taxon>Streptophyta</taxon>
        <taxon>Embryophyta</taxon>
        <taxon>Tracheophyta</taxon>
        <taxon>Spermatophyta</taxon>
        <taxon>Magnoliopsida</taxon>
        <taxon>eudicotyledons</taxon>
        <taxon>Gunneridae</taxon>
        <taxon>Pentapetalae</taxon>
        <taxon>rosids</taxon>
        <taxon>fabids</taxon>
        <taxon>Rosales</taxon>
        <taxon>Rosaceae</taxon>
        <taxon>Amygdaloideae</taxon>
        <taxon>Maleae</taxon>
        <taxon>Malus</taxon>
    </lineage>
</organism>
<evidence type="ECO:0008006" key="3">
    <source>
        <dbReference type="Google" id="ProtNLM"/>
    </source>
</evidence>
<dbReference type="STRING" id="106549.A0A540NGF9"/>
<proteinExistence type="predicted"/>
<dbReference type="Proteomes" id="UP000315295">
    <property type="component" value="Unassembled WGS sequence"/>
</dbReference>
<dbReference type="EMBL" id="VIEB01000053">
    <property type="protein sequence ID" value="TQE09703.1"/>
    <property type="molecule type" value="Genomic_DNA"/>
</dbReference>
<dbReference type="PANTHER" id="PTHR36482">
    <property type="entry name" value="OSJNBA0024J22.15 PROTEIN"/>
    <property type="match status" value="1"/>
</dbReference>
<evidence type="ECO:0000313" key="2">
    <source>
        <dbReference type="Proteomes" id="UP000315295"/>
    </source>
</evidence>
<dbReference type="InterPro" id="IPR049065">
    <property type="entry name" value="Nakanori"/>
</dbReference>
<evidence type="ECO:0000313" key="1">
    <source>
        <dbReference type="EMBL" id="TQE09703.1"/>
    </source>
</evidence>
<comment type="caution">
    <text evidence="1">The sequence shown here is derived from an EMBL/GenBank/DDBJ whole genome shotgun (WGS) entry which is preliminary data.</text>
</comment>
<reference evidence="1 2" key="1">
    <citation type="journal article" date="2019" name="G3 (Bethesda)">
        <title>Sequencing of a Wild Apple (Malus baccata) Genome Unravels the Differences Between Cultivated and Wild Apple Species Regarding Disease Resistance and Cold Tolerance.</title>
        <authorList>
            <person name="Chen X."/>
        </authorList>
    </citation>
    <scope>NUCLEOTIDE SEQUENCE [LARGE SCALE GENOMIC DNA]</scope>
    <source>
        <strain evidence="2">cv. Shandingzi</strain>
        <tissue evidence="1">Leaves</tissue>
    </source>
</reference>